<proteinExistence type="predicted"/>
<gene>
    <name evidence="2" type="ORF">OTI717_LOCUS27323</name>
</gene>
<dbReference type="Gene3D" id="1.20.1050.130">
    <property type="match status" value="1"/>
</dbReference>
<dbReference type="SMART" id="SM00028">
    <property type="entry name" value="TPR"/>
    <property type="match status" value="2"/>
</dbReference>
<dbReference type="InterPro" id="IPR019734">
    <property type="entry name" value="TPR_rpt"/>
</dbReference>
<sequence>MISNVLIRHSSADHEEPLSMTATIPRTTRFIENYLIIWLYDETLNKFENEIQYLRKLIYGLKTFNNIDACITFINNVQDEKVFLIISGRYRTFECFHHLPQLEKLYIFDSFQELNDTKHQNINNLYKQLQEDIQLCEMDFMSIAVVSPLSQDISFSSKLTKQQASFLFEQMIKEIISRLKFESSSKDVLVDFCRMHYMNNDEQLHVIDEFAKNYRPNKVLWWLTNRCFISKILNRVQRTREIDIIYKFGFLIKQANIQLSRLYEENTSLMKTISVVYRGKTMSYTEFNTTIKNNCGGFLSFTDFLITTNNKKVAIDFVDRRFAMHPDMAGIIFEIDIDQTLFNEKNPFALLKDVDMNKDEICFYMSTVFRIESIEQTTNDVMVKWLVKLKLINDNDQQLLHILAPTRNPDIHNNQGFFWVLFGLLEDPNFRSQPRRLVRLHNGLADIYTCKNEYIKALDHYQQALQMSLTYLPSDHSDLAPKYKAIGDNYLNQKDYIHALENYEKAIELFKKDTSQHKKPGGGSEWLSHKGEMLLLEFQSTKLSQSLSIARFLAKQFYLTDRDNFEQAKVNAVANIVSD</sequence>
<dbReference type="Proteomes" id="UP000663823">
    <property type="component" value="Unassembled WGS sequence"/>
</dbReference>
<keyword evidence="1" id="KW-0802">TPR repeat</keyword>
<evidence type="ECO:0000256" key="1">
    <source>
        <dbReference type="PROSITE-ProRule" id="PRU00339"/>
    </source>
</evidence>
<protein>
    <submittedName>
        <fullName evidence="2">Uncharacterized protein</fullName>
    </submittedName>
</protein>
<dbReference type="Gene3D" id="1.25.40.10">
    <property type="entry name" value="Tetratricopeptide repeat domain"/>
    <property type="match status" value="1"/>
</dbReference>
<dbReference type="EMBL" id="CAJOAX010006052">
    <property type="protein sequence ID" value="CAF3968836.1"/>
    <property type="molecule type" value="Genomic_DNA"/>
</dbReference>
<dbReference type="SUPFAM" id="SSF48452">
    <property type="entry name" value="TPR-like"/>
    <property type="match status" value="1"/>
</dbReference>
<evidence type="ECO:0000313" key="2">
    <source>
        <dbReference type="EMBL" id="CAF3968836.1"/>
    </source>
</evidence>
<accession>A0A819LW95</accession>
<comment type="caution">
    <text evidence="2">The sequence shown here is derived from an EMBL/GenBank/DDBJ whole genome shotgun (WGS) entry which is preliminary data.</text>
</comment>
<dbReference type="Pfam" id="PF13424">
    <property type="entry name" value="TPR_12"/>
    <property type="match status" value="1"/>
</dbReference>
<evidence type="ECO:0000313" key="3">
    <source>
        <dbReference type="Proteomes" id="UP000663823"/>
    </source>
</evidence>
<dbReference type="AlphaFoldDB" id="A0A819LW95"/>
<name>A0A819LW95_9BILA</name>
<reference evidence="2" key="1">
    <citation type="submission" date="2021-02" db="EMBL/GenBank/DDBJ databases">
        <authorList>
            <person name="Nowell W R."/>
        </authorList>
    </citation>
    <scope>NUCLEOTIDE SEQUENCE</scope>
</reference>
<dbReference type="InterPro" id="IPR011990">
    <property type="entry name" value="TPR-like_helical_dom_sf"/>
</dbReference>
<dbReference type="PROSITE" id="PS50005">
    <property type="entry name" value="TPR"/>
    <property type="match status" value="1"/>
</dbReference>
<organism evidence="2 3">
    <name type="scientific">Rotaria sordida</name>
    <dbReference type="NCBI Taxonomy" id="392033"/>
    <lineage>
        <taxon>Eukaryota</taxon>
        <taxon>Metazoa</taxon>
        <taxon>Spiralia</taxon>
        <taxon>Gnathifera</taxon>
        <taxon>Rotifera</taxon>
        <taxon>Eurotatoria</taxon>
        <taxon>Bdelloidea</taxon>
        <taxon>Philodinida</taxon>
        <taxon>Philodinidae</taxon>
        <taxon>Rotaria</taxon>
    </lineage>
</organism>
<feature type="repeat" description="TPR" evidence="1">
    <location>
        <begin position="480"/>
        <end position="513"/>
    </location>
</feature>